<evidence type="ECO:0000313" key="4">
    <source>
        <dbReference type="Proteomes" id="UP000675163"/>
    </source>
</evidence>
<evidence type="ECO:0000313" key="3">
    <source>
        <dbReference type="EMBL" id="MBP1326086.1"/>
    </source>
</evidence>
<evidence type="ECO:0000259" key="2">
    <source>
        <dbReference type="Pfam" id="PF00535"/>
    </source>
</evidence>
<organism evidence="3 4">
    <name type="scientific">Leucobacter exalbidus</name>
    <dbReference type="NCBI Taxonomy" id="662960"/>
    <lineage>
        <taxon>Bacteria</taxon>
        <taxon>Bacillati</taxon>
        <taxon>Actinomycetota</taxon>
        <taxon>Actinomycetes</taxon>
        <taxon>Micrococcales</taxon>
        <taxon>Microbacteriaceae</taxon>
        <taxon>Leucobacter</taxon>
    </lineage>
</organism>
<dbReference type="SUPFAM" id="SSF53448">
    <property type="entry name" value="Nucleotide-diphospho-sugar transferases"/>
    <property type="match status" value="1"/>
</dbReference>
<dbReference type="AlphaFoldDB" id="A0A940T5K4"/>
<dbReference type="GO" id="GO:0016758">
    <property type="term" value="F:hexosyltransferase activity"/>
    <property type="evidence" value="ECO:0007669"/>
    <property type="project" value="UniProtKB-ARBA"/>
</dbReference>
<dbReference type="Pfam" id="PF00535">
    <property type="entry name" value="Glycos_transf_2"/>
    <property type="match status" value="1"/>
</dbReference>
<dbReference type="Proteomes" id="UP000675163">
    <property type="component" value="Unassembled WGS sequence"/>
</dbReference>
<dbReference type="InterPro" id="IPR029044">
    <property type="entry name" value="Nucleotide-diphossugar_trans"/>
</dbReference>
<name>A0A940T5K4_9MICO</name>
<dbReference type="PANTHER" id="PTHR22916">
    <property type="entry name" value="GLYCOSYLTRANSFERASE"/>
    <property type="match status" value="1"/>
</dbReference>
<reference evidence="3" key="1">
    <citation type="submission" date="2021-02" db="EMBL/GenBank/DDBJ databases">
        <title>Sequencing the genomes of 1000 actinobacteria strains.</title>
        <authorList>
            <person name="Klenk H.-P."/>
        </authorList>
    </citation>
    <scope>NUCLEOTIDE SEQUENCE</scope>
    <source>
        <strain evidence="3">DSM 22850</strain>
    </source>
</reference>
<comment type="caution">
    <text evidence="3">The sequence shown here is derived from an EMBL/GenBank/DDBJ whole genome shotgun (WGS) entry which is preliminary data.</text>
</comment>
<gene>
    <name evidence="3" type="ORF">JOF28_001318</name>
</gene>
<protein>
    <recommendedName>
        <fullName evidence="2">Glycosyltransferase 2-like domain-containing protein</fullName>
    </recommendedName>
</protein>
<dbReference type="CDD" id="cd00761">
    <property type="entry name" value="Glyco_tranf_GTA_type"/>
    <property type="match status" value="1"/>
</dbReference>
<dbReference type="Gene3D" id="3.90.550.10">
    <property type="entry name" value="Spore Coat Polysaccharide Biosynthesis Protein SpsA, Chain A"/>
    <property type="match status" value="1"/>
</dbReference>
<proteinExistence type="predicted"/>
<evidence type="ECO:0000256" key="1">
    <source>
        <dbReference type="SAM" id="MobiDB-lite"/>
    </source>
</evidence>
<feature type="region of interest" description="Disordered" evidence="1">
    <location>
        <begin position="36"/>
        <end position="61"/>
    </location>
</feature>
<dbReference type="RefSeq" id="WP_209705048.1">
    <property type="nucleotide sequence ID" value="NZ_JAFIDA010000001.1"/>
</dbReference>
<sequence>MSLSLQARPASFVSTVPRKISNRVYRILHGHRFAPELPAKSGEAPTRRNDQGQPEVGSRQYRQLHGRSHRAIYRLGAGLLSTDAVEMLARQGTKGRYDWAGLKEIIQQDRRRLLPADWFLQPTLFAVFLNHLIEFTPESLKLTVAALHQSARHQQIGKVSANPTLWRMSLQAAAIAKDAPLYRALVRVRPPEGTDVGWAAGLDLARPTSWKSSGESASVKNWWAGINTPYVDSNVEPWELEFPDAEPYGRLFELIRTPKVLPLDLPADAPMVTIVVPCYNPAPSLIETIRSACLQTWSNLEVIIVDDASTSGLEFITQAAEQDDRVRIIRQPKNGGAYLARNAGMRAAKGDFVTVLDADDLNHPRRLEVQLKPLLENEQLIGTVSRSLCISPAGYVTDFGSSAIVPNLSTMLIRREAVLTQVGFYDRVRKAGDREFVERIRTVFGEDAVLTMRESLAMIQLTTGSLSRAELRGGADWISGPRLAYRAQLRGWHASLAETAADLLPISDEPSERPFVAPAKLLGLTPSETLSHVFLGDWSPRSESMDAQLECVRGIQPQSTDRMGILRAVNPRFTRSAAGKTSAATRVWDLVENQQLEWVAWEQEATVEHLVVTDPECLIFLPNPQAIKLSIQKITIHVPSTNAANSDSGEPLAFDQTWLSAQCQRSFGVTPEWGTA</sequence>
<dbReference type="InterPro" id="IPR001173">
    <property type="entry name" value="Glyco_trans_2-like"/>
</dbReference>
<accession>A0A940T5K4</accession>
<keyword evidence="4" id="KW-1185">Reference proteome</keyword>
<dbReference type="PANTHER" id="PTHR22916:SF3">
    <property type="entry name" value="UDP-GLCNAC:BETAGAL BETA-1,3-N-ACETYLGLUCOSAMINYLTRANSFERASE-LIKE PROTEIN 1"/>
    <property type="match status" value="1"/>
</dbReference>
<dbReference type="EMBL" id="JAFIDA010000001">
    <property type="protein sequence ID" value="MBP1326086.1"/>
    <property type="molecule type" value="Genomic_DNA"/>
</dbReference>
<feature type="domain" description="Glycosyltransferase 2-like" evidence="2">
    <location>
        <begin position="273"/>
        <end position="381"/>
    </location>
</feature>